<feature type="transmembrane region" description="Helical" evidence="7">
    <location>
        <begin position="219"/>
        <end position="244"/>
    </location>
</feature>
<evidence type="ECO:0000256" key="2">
    <source>
        <dbReference type="ARBA" id="ARBA00022448"/>
    </source>
</evidence>
<reference evidence="10" key="1">
    <citation type="submission" date="2016-10" db="EMBL/GenBank/DDBJ databases">
        <authorList>
            <person name="Varghese N."/>
            <person name="Submissions S."/>
        </authorList>
    </citation>
    <scope>NUCLEOTIDE SEQUENCE [LARGE SCALE GENOMIC DNA]</scope>
    <source>
        <strain evidence="10">DSM 13234</strain>
    </source>
</reference>
<evidence type="ECO:0000256" key="7">
    <source>
        <dbReference type="SAM" id="Phobius"/>
    </source>
</evidence>
<feature type="transmembrane region" description="Helical" evidence="7">
    <location>
        <begin position="167"/>
        <end position="187"/>
    </location>
</feature>
<dbReference type="Gene3D" id="1.20.1250.20">
    <property type="entry name" value="MFS general substrate transporter like domains"/>
    <property type="match status" value="1"/>
</dbReference>
<feature type="transmembrane region" description="Helical" evidence="7">
    <location>
        <begin position="282"/>
        <end position="300"/>
    </location>
</feature>
<sequence length="409" mass="42565">MFDLLIGNRNVRAFAGIRACLALAGQMQTVAIGWYVYTLTGSAWHLGFIGLVQFLPGVLLFPLIGHVADHYDRRRVVAATLWTQSLASLALIVVVALPDPSLWALYLIIVVIGGARAFTMPALSSLLPNLVDAETFPRAVATGSSAFQVATIVGPAIGGLLYVLNHLVTFGLAAVIYLAAILLVLGVKTVRGDATPARAAPGEDDGVLAGLRYIRTNPVLLGAISLDMFAVLLGGVTALLPIYASDILKVGPTGLGLLRSAPAIGATVVGLYLAQHSIERRAGALMLACVAGFGVATIVFSLSTSLWLSVAALIALGGFDMVSMVIRQTLVQLSTPDAMRGRVSAVSFLFIGASNQLGEFESGATAALMGVIPAAVLGGVGTLVVVGLWTVLFPSLRRIDTLSKAPDRL</sequence>
<keyword evidence="5 7" id="KW-1133">Transmembrane helix</keyword>
<evidence type="ECO:0000256" key="4">
    <source>
        <dbReference type="ARBA" id="ARBA00022692"/>
    </source>
</evidence>
<evidence type="ECO:0000313" key="9">
    <source>
        <dbReference type="EMBL" id="SEH35427.1"/>
    </source>
</evidence>
<dbReference type="InterPro" id="IPR036259">
    <property type="entry name" value="MFS_trans_sf"/>
</dbReference>
<dbReference type="SUPFAM" id="SSF103473">
    <property type="entry name" value="MFS general substrate transporter"/>
    <property type="match status" value="1"/>
</dbReference>
<dbReference type="EMBL" id="FNWO01000006">
    <property type="protein sequence ID" value="SEH35427.1"/>
    <property type="molecule type" value="Genomic_DNA"/>
</dbReference>
<dbReference type="PANTHER" id="PTHR23513">
    <property type="entry name" value="INTEGRAL MEMBRANE EFFLUX PROTEIN-RELATED"/>
    <property type="match status" value="1"/>
</dbReference>
<feature type="transmembrane region" description="Helical" evidence="7">
    <location>
        <begin position="43"/>
        <end position="64"/>
    </location>
</feature>
<evidence type="ECO:0000256" key="6">
    <source>
        <dbReference type="ARBA" id="ARBA00023136"/>
    </source>
</evidence>
<feature type="transmembrane region" description="Helical" evidence="7">
    <location>
        <begin position="76"/>
        <end position="97"/>
    </location>
</feature>
<keyword evidence="2" id="KW-0813">Transport</keyword>
<evidence type="ECO:0000256" key="3">
    <source>
        <dbReference type="ARBA" id="ARBA00022475"/>
    </source>
</evidence>
<keyword evidence="4 7" id="KW-0812">Transmembrane</keyword>
<protein>
    <submittedName>
        <fullName evidence="9">Predicted arabinose efflux permease, MFS family</fullName>
    </submittedName>
</protein>
<proteinExistence type="predicted"/>
<feature type="transmembrane region" description="Helical" evidence="7">
    <location>
        <begin position="103"/>
        <end position="127"/>
    </location>
</feature>
<gene>
    <name evidence="9" type="ORF">SAMN04244559_01773</name>
</gene>
<dbReference type="Proteomes" id="UP000182983">
    <property type="component" value="Unassembled WGS sequence"/>
</dbReference>
<dbReference type="InterPro" id="IPR020846">
    <property type="entry name" value="MFS_dom"/>
</dbReference>
<evidence type="ECO:0000256" key="1">
    <source>
        <dbReference type="ARBA" id="ARBA00004651"/>
    </source>
</evidence>
<dbReference type="PROSITE" id="PS50850">
    <property type="entry name" value="MFS"/>
    <property type="match status" value="1"/>
</dbReference>
<feature type="domain" description="Major facilitator superfamily (MFS) profile" evidence="8">
    <location>
        <begin position="1"/>
        <end position="397"/>
    </location>
</feature>
<accession>A0A1H6HHZ2</accession>
<dbReference type="GO" id="GO:0005886">
    <property type="term" value="C:plasma membrane"/>
    <property type="evidence" value="ECO:0007669"/>
    <property type="project" value="UniProtKB-SubCell"/>
</dbReference>
<dbReference type="PANTHER" id="PTHR23513:SF9">
    <property type="entry name" value="ENTEROBACTIN EXPORTER ENTS"/>
    <property type="match status" value="1"/>
</dbReference>
<comment type="subcellular location">
    <subcellularLocation>
        <location evidence="1">Cell membrane</location>
        <topology evidence="1">Multi-pass membrane protein</topology>
    </subcellularLocation>
</comment>
<dbReference type="GO" id="GO:0022857">
    <property type="term" value="F:transmembrane transporter activity"/>
    <property type="evidence" value="ECO:0007669"/>
    <property type="project" value="InterPro"/>
</dbReference>
<evidence type="ECO:0000256" key="5">
    <source>
        <dbReference type="ARBA" id="ARBA00022989"/>
    </source>
</evidence>
<dbReference type="RefSeq" id="WP_244511115.1">
    <property type="nucleotide sequence ID" value="NZ_FNWO01000006.1"/>
</dbReference>
<feature type="transmembrane region" description="Helical" evidence="7">
    <location>
        <begin position="364"/>
        <end position="392"/>
    </location>
</feature>
<feature type="transmembrane region" description="Helical" evidence="7">
    <location>
        <begin position="256"/>
        <end position="275"/>
    </location>
</feature>
<dbReference type="AlphaFoldDB" id="A0A1H6HHZ2"/>
<dbReference type="Pfam" id="PF05977">
    <property type="entry name" value="MFS_3"/>
    <property type="match status" value="1"/>
</dbReference>
<keyword evidence="10" id="KW-1185">Reference proteome</keyword>
<keyword evidence="6 7" id="KW-0472">Membrane</keyword>
<organism evidence="9 10">
    <name type="scientific">Magnetospirillum fulvum</name>
    <name type="common">Rhodospirillum fulvum</name>
    <dbReference type="NCBI Taxonomy" id="1082"/>
    <lineage>
        <taxon>Bacteria</taxon>
        <taxon>Pseudomonadati</taxon>
        <taxon>Pseudomonadota</taxon>
        <taxon>Alphaproteobacteria</taxon>
        <taxon>Rhodospirillales</taxon>
        <taxon>Rhodospirillaceae</taxon>
        <taxon>Magnetospirillum</taxon>
    </lineage>
</organism>
<evidence type="ECO:0000259" key="8">
    <source>
        <dbReference type="PROSITE" id="PS50850"/>
    </source>
</evidence>
<dbReference type="InterPro" id="IPR022324">
    <property type="entry name" value="Bacilysin_exporter_BacE_put"/>
</dbReference>
<dbReference type="InterPro" id="IPR010290">
    <property type="entry name" value="TM_effector"/>
</dbReference>
<keyword evidence="3" id="KW-1003">Cell membrane</keyword>
<feature type="transmembrane region" description="Helical" evidence="7">
    <location>
        <begin position="12"/>
        <end position="37"/>
    </location>
</feature>
<evidence type="ECO:0000313" key="10">
    <source>
        <dbReference type="Proteomes" id="UP000182983"/>
    </source>
</evidence>
<name>A0A1H6HHZ2_MAGFU</name>
<dbReference type="PRINTS" id="PR01988">
    <property type="entry name" value="EXPORTERBACE"/>
</dbReference>
<dbReference type="CDD" id="cd06173">
    <property type="entry name" value="MFS_MefA_like"/>
    <property type="match status" value="1"/>
</dbReference>